<evidence type="ECO:0000256" key="5">
    <source>
        <dbReference type="ARBA" id="ARBA00022519"/>
    </source>
</evidence>
<dbReference type="Pfam" id="PF25917">
    <property type="entry name" value="BSH_RND"/>
    <property type="match status" value="1"/>
</dbReference>
<feature type="domain" description="Multidrug resistance protein MdtA-like beta-barrel" evidence="11">
    <location>
        <begin position="238"/>
        <end position="321"/>
    </location>
</feature>
<evidence type="ECO:0000259" key="9">
    <source>
        <dbReference type="Pfam" id="PF25876"/>
    </source>
</evidence>
<accession>A0ABX8TJS4</accession>
<evidence type="ECO:0000256" key="8">
    <source>
        <dbReference type="SAM" id="Phobius"/>
    </source>
</evidence>
<feature type="domain" description="Multidrug resistance protein MdtA-like C-terminal permuted SH3" evidence="12">
    <location>
        <begin position="325"/>
        <end position="386"/>
    </location>
</feature>
<keyword evidence="3" id="KW-0813">Transport</keyword>
<evidence type="ECO:0000313" key="14">
    <source>
        <dbReference type="Proteomes" id="UP000824334"/>
    </source>
</evidence>
<dbReference type="Pfam" id="PF25876">
    <property type="entry name" value="HH_MFP_RND"/>
    <property type="match status" value="1"/>
</dbReference>
<protein>
    <submittedName>
        <fullName evidence="13">Efflux RND transporter periplasmic adaptor subunit</fullName>
    </submittedName>
</protein>
<dbReference type="InterPro" id="IPR058627">
    <property type="entry name" value="MdtA-like_C"/>
</dbReference>
<evidence type="ECO:0000259" key="10">
    <source>
        <dbReference type="Pfam" id="PF25917"/>
    </source>
</evidence>
<dbReference type="InterPro" id="IPR058625">
    <property type="entry name" value="MdtA-like_BSH"/>
</dbReference>
<comment type="subcellular location">
    <subcellularLocation>
        <location evidence="1">Cell membrane</location>
    </subcellularLocation>
</comment>
<proteinExistence type="inferred from homology"/>
<dbReference type="PANTHER" id="PTHR30469">
    <property type="entry name" value="MULTIDRUG RESISTANCE PROTEIN MDTA"/>
    <property type="match status" value="1"/>
</dbReference>
<feature type="domain" description="Multidrug resistance protein MdtA-like alpha-helical hairpin" evidence="9">
    <location>
        <begin position="131"/>
        <end position="200"/>
    </location>
</feature>
<sequence>MSPEPSSTPSRMRRLTRRQKIIGGVVAALVVAALALVVVRSLGTETAPGAGGPGGPGGGRRAAATTVGVATAATADVPVTLDALGTVTPAATVTVRPQVSGVLANVYFSEGQMVQKGQVLAQIDPRPFQATLTQAQGQLQQNQAQLASARVTLTRYETLQQQDSIAVQQVDTQRALVQQLEGAVTANRGAVQAAQLNLGFARIVAPASGRIGLRVVDAGNYIAAGDAGGIAVITTVTPIDIEFTVPQAQIGPIQQRAYSGERLQVLALDTTRTQTLDTGVFSTLNNQIDGTTGTVKGKARFPNVSGALFPSQFVNIRMTLETLKDAVTVPSTAVRQNANSSFVWIVGDDSKVSQRTVVTGVATTTTVVVTSGLKAGEKVITEGGDRLTEGALVTVAGQARPHGQGGGQRGQGRADGRGRGQGQNAGQAQGQGR</sequence>
<dbReference type="InterPro" id="IPR058624">
    <property type="entry name" value="MdtA-like_HH"/>
</dbReference>
<evidence type="ECO:0000259" key="11">
    <source>
        <dbReference type="Pfam" id="PF25944"/>
    </source>
</evidence>
<dbReference type="Pfam" id="PF25944">
    <property type="entry name" value="Beta-barrel_RND"/>
    <property type="match status" value="1"/>
</dbReference>
<feature type="compositionally biased region" description="Gly residues" evidence="7">
    <location>
        <begin position="419"/>
        <end position="433"/>
    </location>
</feature>
<keyword evidence="6 8" id="KW-0472">Membrane</keyword>
<dbReference type="PANTHER" id="PTHR30469:SF12">
    <property type="entry name" value="MULTIDRUG RESISTANCE PROTEIN MDTA"/>
    <property type="match status" value="1"/>
</dbReference>
<keyword evidence="5" id="KW-0997">Cell inner membrane</keyword>
<reference evidence="13 14" key="1">
    <citation type="submission" date="2021-07" db="EMBL/GenBank/DDBJ databases">
        <title>Isolation and characterization of bacteria from a gold mining with a capacity of golden bioaccumulation.</title>
        <authorList>
            <person name="Yang X.J."/>
        </authorList>
    </citation>
    <scope>NUCLEOTIDE SEQUENCE [LARGE SCALE GENOMIC DNA]</scope>
    <source>
        <strain evidence="13 14">Au29</strain>
    </source>
</reference>
<evidence type="ECO:0000256" key="3">
    <source>
        <dbReference type="ARBA" id="ARBA00022448"/>
    </source>
</evidence>
<dbReference type="RefSeq" id="WP_219353708.1">
    <property type="nucleotide sequence ID" value="NZ_CP080034.1"/>
</dbReference>
<dbReference type="Proteomes" id="UP000824334">
    <property type="component" value="Chromosome"/>
</dbReference>
<keyword evidence="14" id="KW-1185">Reference proteome</keyword>
<keyword evidence="4" id="KW-1003">Cell membrane</keyword>
<evidence type="ECO:0000259" key="12">
    <source>
        <dbReference type="Pfam" id="PF25967"/>
    </source>
</evidence>
<organism evidence="13 14">
    <name type="scientific">Brevundimonas nasdae</name>
    <dbReference type="NCBI Taxonomy" id="172043"/>
    <lineage>
        <taxon>Bacteria</taxon>
        <taxon>Pseudomonadati</taxon>
        <taxon>Pseudomonadota</taxon>
        <taxon>Alphaproteobacteria</taxon>
        <taxon>Caulobacterales</taxon>
        <taxon>Caulobacteraceae</taxon>
        <taxon>Brevundimonas</taxon>
    </lineage>
</organism>
<dbReference type="EMBL" id="CP080034">
    <property type="protein sequence ID" value="QYC11052.1"/>
    <property type="molecule type" value="Genomic_DNA"/>
</dbReference>
<feature type="domain" description="Multidrug resistance protein MdtA-like barrel-sandwich hybrid" evidence="10">
    <location>
        <begin position="92"/>
        <end position="234"/>
    </location>
</feature>
<evidence type="ECO:0000256" key="4">
    <source>
        <dbReference type="ARBA" id="ARBA00022475"/>
    </source>
</evidence>
<keyword evidence="8" id="KW-1133">Transmembrane helix</keyword>
<feature type="transmembrane region" description="Helical" evidence="8">
    <location>
        <begin position="21"/>
        <end position="39"/>
    </location>
</feature>
<dbReference type="InterPro" id="IPR006143">
    <property type="entry name" value="RND_pump_MFP"/>
</dbReference>
<comment type="similarity">
    <text evidence="2">Belongs to the membrane fusion protein (MFP) (TC 8.A.1) family.</text>
</comment>
<dbReference type="GeneID" id="94374277"/>
<keyword evidence="8" id="KW-0812">Transmembrane</keyword>
<dbReference type="NCBIfam" id="TIGR01730">
    <property type="entry name" value="RND_mfp"/>
    <property type="match status" value="1"/>
</dbReference>
<evidence type="ECO:0000256" key="1">
    <source>
        <dbReference type="ARBA" id="ARBA00004236"/>
    </source>
</evidence>
<gene>
    <name evidence="13" type="ORF">KWG56_03305</name>
</gene>
<evidence type="ECO:0000256" key="2">
    <source>
        <dbReference type="ARBA" id="ARBA00009477"/>
    </source>
</evidence>
<evidence type="ECO:0000313" key="13">
    <source>
        <dbReference type="EMBL" id="QYC11052.1"/>
    </source>
</evidence>
<name>A0ABX8TJS4_9CAUL</name>
<evidence type="ECO:0000256" key="6">
    <source>
        <dbReference type="ARBA" id="ARBA00023136"/>
    </source>
</evidence>
<evidence type="ECO:0000256" key="7">
    <source>
        <dbReference type="SAM" id="MobiDB-lite"/>
    </source>
</evidence>
<dbReference type="InterPro" id="IPR058626">
    <property type="entry name" value="MdtA-like_b-barrel"/>
</dbReference>
<feature type="region of interest" description="Disordered" evidence="7">
    <location>
        <begin position="397"/>
        <end position="433"/>
    </location>
</feature>
<dbReference type="Pfam" id="PF25967">
    <property type="entry name" value="RND-MFP_C"/>
    <property type="match status" value="1"/>
</dbReference>